<organism evidence="1 2">
    <name type="scientific">Paenibacillus elgii</name>
    <dbReference type="NCBI Taxonomy" id="189691"/>
    <lineage>
        <taxon>Bacteria</taxon>
        <taxon>Bacillati</taxon>
        <taxon>Bacillota</taxon>
        <taxon>Bacilli</taxon>
        <taxon>Bacillales</taxon>
        <taxon>Paenibacillaceae</taxon>
        <taxon>Paenibacillus</taxon>
    </lineage>
</organism>
<dbReference type="EMBL" id="PYHP01000099">
    <property type="protein sequence ID" value="PUA34932.1"/>
    <property type="molecule type" value="Genomic_DNA"/>
</dbReference>
<evidence type="ECO:0000313" key="2">
    <source>
        <dbReference type="Proteomes" id="UP000244184"/>
    </source>
</evidence>
<comment type="caution">
    <text evidence="1">The sequence shown here is derived from an EMBL/GenBank/DDBJ whole genome shotgun (WGS) entry which is preliminary data.</text>
</comment>
<reference evidence="1 2" key="1">
    <citation type="submission" date="2018-03" db="EMBL/GenBank/DDBJ databases">
        <title>Genome sequence of Paenibacillus elgii strain AC13 an antimicrobial compound producing bacteria.</title>
        <authorList>
            <person name="Kurokawa A.S."/>
            <person name="Araujo J.F."/>
            <person name="Costa R.A."/>
            <person name="Ortega D.B."/>
            <person name="Pires A.S."/>
            <person name="Pappas G.J.Jr."/>
            <person name="Franco O.L."/>
            <person name="Barreto C."/>
            <person name="Magalhaes B.S."/>
            <person name="Kruger R.H."/>
        </authorList>
    </citation>
    <scope>NUCLEOTIDE SEQUENCE [LARGE SCALE GENOMIC DNA]</scope>
    <source>
        <strain evidence="1 2">AC13</strain>
    </source>
</reference>
<dbReference type="RefSeq" id="WP_108535124.1">
    <property type="nucleotide sequence ID" value="NZ_PYHP01000099.1"/>
</dbReference>
<evidence type="ECO:0008006" key="3">
    <source>
        <dbReference type="Google" id="ProtNLM"/>
    </source>
</evidence>
<dbReference type="AlphaFoldDB" id="A0A2T6FSP1"/>
<proteinExistence type="predicted"/>
<name>A0A2T6FSP1_9BACL</name>
<accession>A0A2T6FSP1</accession>
<protein>
    <recommendedName>
        <fullName evidence="3">Thioredoxin domain-containing protein</fullName>
    </recommendedName>
</protein>
<sequence length="153" mass="17945">MDNGLSHRKFLRTELPFKPGSYIQDVLQSKSFGDTELGWIKLTKKGSVIFIMQQNCSACNYQPLIDFASKYTEFDYCLFLESDEDFYKDIIGKIKFPVLRCNVRETAKQLHFYGVPWVFSLNNMGQFISGDIFHNIEDLMRINHALIQVYYTR</sequence>
<gene>
    <name evidence="1" type="ORF">C8Z91_34255</name>
</gene>
<dbReference type="Proteomes" id="UP000244184">
    <property type="component" value="Unassembled WGS sequence"/>
</dbReference>
<evidence type="ECO:0000313" key="1">
    <source>
        <dbReference type="EMBL" id="PUA34932.1"/>
    </source>
</evidence>